<evidence type="ECO:0000256" key="8">
    <source>
        <dbReference type="ARBA" id="ARBA00023136"/>
    </source>
</evidence>
<evidence type="ECO:0000256" key="10">
    <source>
        <dbReference type="HAMAP-Rule" id="MF_01465"/>
    </source>
</evidence>
<dbReference type="SUPFAM" id="SSF103491">
    <property type="entry name" value="Preprotein translocase SecY subunit"/>
    <property type="match status" value="1"/>
</dbReference>
<feature type="transmembrane region" description="Helical" evidence="10">
    <location>
        <begin position="118"/>
        <end position="138"/>
    </location>
</feature>
<name>A0A1Y6D295_9GAMM</name>
<proteinExistence type="inferred from homology"/>
<feature type="transmembrane region" description="Helical" evidence="10">
    <location>
        <begin position="373"/>
        <end position="393"/>
    </location>
</feature>
<evidence type="ECO:0000256" key="6">
    <source>
        <dbReference type="ARBA" id="ARBA00022989"/>
    </source>
</evidence>
<keyword evidence="10" id="KW-1003">Cell membrane</keyword>
<reference evidence="14 15" key="1">
    <citation type="submission" date="2016-12" db="EMBL/GenBank/DDBJ databases">
        <authorList>
            <person name="Song W.-J."/>
            <person name="Kurnit D.M."/>
        </authorList>
    </citation>
    <scope>NUCLEOTIDE SEQUENCE [LARGE SCALE GENOMIC DNA]</scope>
    <source>
        <strain evidence="14 15">175</strain>
    </source>
</reference>
<dbReference type="PIRSF" id="PIRSF004557">
    <property type="entry name" value="SecY"/>
    <property type="match status" value="1"/>
</dbReference>
<keyword evidence="7 10" id="KW-0811">Translocation</keyword>
<comment type="function">
    <text evidence="10 11">The central subunit of the protein translocation channel SecYEG. Consists of two halves formed by TMs 1-5 and 6-10. These two domains form a lateral gate at the front which open onto the bilayer between TMs 2 and 7, and are clamped together by SecE at the back. The channel is closed by both a pore ring composed of hydrophobic SecY resides and a short helix (helix 2A) on the extracellular side of the membrane which forms a plug. The plug probably moves laterally to allow the channel to open. The ring and the pore may move independently.</text>
</comment>
<gene>
    <name evidence="10" type="primary">secY</name>
    <name evidence="14" type="ORF">SAMN02949497_4163</name>
</gene>
<keyword evidence="3 10" id="KW-0813">Transport</keyword>
<evidence type="ECO:0000313" key="15">
    <source>
        <dbReference type="Proteomes" id="UP000192923"/>
    </source>
</evidence>
<comment type="similarity">
    <text evidence="2 10 13">Belongs to the SecY/SEC61-alpha family.</text>
</comment>
<evidence type="ECO:0000256" key="3">
    <source>
        <dbReference type="ARBA" id="ARBA00022448"/>
    </source>
</evidence>
<feature type="transmembrane region" description="Helical" evidence="10">
    <location>
        <begin position="274"/>
        <end position="295"/>
    </location>
</feature>
<evidence type="ECO:0000256" key="4">
    <source>
        <dbReference type="ARBA" id="ARBA00022692"/>
    </source>
</evidence>
<feature type="transmembrane region" description="Helical" evidence="10">
    <location>
        <begin position="150"/>
        <end position="174"/>
    </location>
</feature>
<evidence type="ECO:0000256" key="1">
    <source>
        <dbReference type="ARBA" id="ARBA00004141"/>
    </source>
</evidence>
<dbReference type="InterPro" id="IPR023201">
    <property type="entry name" value="SecY_dom_sf"/>
</dbReference>
<feature type="transmembrane region" description="Helical" evidence="10">
    <location>
        <begin position="315"/>
        <end position="337"/>
    </location>
</feature>
<protein>
    <recommendedName>
        <fullName evidence="9 10">Protein translocase subunit SecY</fullName>
    </recommendedName>
</protein>
<dbReference type="STRING" id="1760988.SAMN02949497_4163"/>
<dbReference type="AlphaFoldDB" id="A0A1Y6D295"/>
<organism evidence="14 15">
    <name type="scientific">Methylomagnum ishizawai</name>
    <dbReference type="NCBI Taxonomy" id="1760988"/>
    <lineage>
        <taxon>Bacteria</taxon>
        <taxon>Pseudomonadati</taxon>
        <taxon>Pseudomonadota</taxon>
        <taxon>Gammaproteobacteria</taxon>
        <taxon>Methylococcales</taxon>
        <taxon>Methylococcaceae</taxon>
        <taxon>Methylomagnum</taxon>
    </lineage>
</organism>
<keyword evidence="4 10" id="KW-0812">Transmembrane</keyword>
<dbReference type="OrthoDB" id="9809248at2"/>
<dbReference type="PANTHER" id="PTHR10906">
    <property type="entry name" value="SECY/SEC61-ALPHA FAMILY MEMBER"/>
    <property type="match status" value="1"/>
</dbReference>
<dbReference type="InterPro" id="IPR002208">
    <property type="entry name" value="SecY/SEC61-alpha"/>
</dbReference>
<evidence type="ECO:0000313" key="14">
    <source>
        <dbReference type="EMBL" id="SMF96757.1"/>
    </source>
</evidence>
<feature type="transmembrane region" description="Helical" evidence="10">
    <location>
        <begin position="21"/>
        <end position="40"/>
    </location>
</feature>
<dbReference type="FunFam" id="1.10.3370.10:FF:000001">
    <property type="entry name" value="Preprotein translocase subunit SecY"/>
    <property type="match status" value="1"/>
</dbReference>
<dbReference type="PROSITE" id="PS00755">
    <property type="entry name" value="SECY_1"/>
    <property type="match status" value="1"/>
</dbReference>
<sequence>MSNISSSLSNRFGRLTELRQRLLFVLGALIVYRVGSHIPIPGIDPRALAAMFANQGSSILDMVNMFSGGALKRLSIFALGIMPYISASIIVQLMTGVVPKLEQIKKEGESGRKKLNQYTRYGTVFLATFQSIGIAFALQNQSAAGFPVVIHPGIQFVFVTATSLVCGTIFLMWLGEQVTERGIGNGISIIIFSGIVAGLPTAIGGTLELARTGELNPFSIIVLFSIALGVTTLVVFVERGQRRITINYAKRQDGRRMYAAHKSFLPLKLNMSGVIPPIFASSIILFPATLAGWFGNNESLVWLQDIAATLSPGQPLYVFFYATAIVFFCFFYAALVFNSNETAENLKKSGAFIPGVRPGQHTANYIDGVMTRLTLVGAIYITSVCLLPEFLILYWNVPFYFGGTSLLIIVVVVMDFMSQIQTYIISHQYEGLLKKTNMAKAD</sequence>
<dbReference type="Gene3D" id="1.10.3370.10">
    <property type="entry name" value="SecY subunit domain"/>
    <property type="match status" value="1"/>
</dbReference>
<evidence type="ECO:0000256" key="7">
    <source>
        <dbReference type="ARBA" id="ARBA00023010"/>
    </source>
</evidence>
<keyword evidence="8 10" id="KW-0472">Membrane</keyword>
<dbReference type="InterPro" id="IPR026593">
    <property type="entry name" value="SecY"/>
</dbReference>
<feature type="transmembrane region" description="Helical" evidence="10">
    <location>
        <begin position="74"/>
        <end position="98"/>
    </location>
</feature>
<dbReference type="InterPro" id="IPR030659">
    <property type="entry name" value="SecY_CS"/>
</dbReference>
<feature type="transmembrane region" description="Helical" evidence="10">
    <location>
        <begin position="218"/>
        <end position="237"/>
    </location>
</feature>
<evidence type="ECO:0000256" key="9">
    <source>
        <dbReference type="ARBA" id="ARBA00039733"/>
    </source>
</evidence>
<dbReference type="GO" id="GO:0006605">
    <property type="term" value="P:protein targeting"/>
    <property type="evidence" value="ECO:0007669"/>
    <property type="project" value="UniProtKB-UniRule"/>
</dbReference>
<dbReference type="GO" id="GO:0043952">
    <property type="term" value="P:protein transport by the Sec complex"/>
    <property type="evidence" value="ECO:0007669"/>
    <property type="project" value="UniProtKB-UniRule"/>
</dbReference>
<accession>A0A1Y6D295</accession>
<keyword evidence="6 10" id="KW-1133">Transmembrane helix</keyword>
<feature type="transmembrane region" description="Helical" evidence="10">
    <location>
        <begin position="399"/>
        <end position="417"/>
    </location>
</feature>
<dbReference type="Pfam" id="PF00344">
    <property type="entry name" value="SecY"/>
    <property type="match status" value="1"/>
</dbReference>
<dbReference type="PRINTS" id="PR00303">
    <property type="entry name" value="SECYTRNLCASE"/>
</dbReference>
<keyword evidence="5 10" id="KW-0653">Protein transport</keyword>
<dbReference type="NCBIfam" id="TIGR00967">
    <property type="entry name" value="3a0501s007"/>
    <property type="match status" value="1"/>
</dbReference>
<evidence type="ECO:0000256" key="12">
    <source>
        <dbReference type="RuleBase" id="RU003484"/>
    </source>
</evidence>
<dbReference type="HAMAP" id="MF_01465">
    <property type="entry name" value="SecY"/>
    <property type="match status" value="1"/>
</dbReference>
<evidence type="ECO:0000256" key="5">
    <source>
        <dbReference type="ARBA" id="ARBA00022927"/>
    </source>
</evidence>
<evidence type="ECO:0000256" key="13">
    <source>
        <dbReference type="RuleBase" id="RU004349"/>
    </source>
</evidence>
<dbReference type="GO" id="GO:0065002">
    <property type="term" value="P:intracellular protein transmembrane transport"/>
    <property type="evidence" value="ECO:0007669"/>
    <property type="project" value="UniProtKB-UniRule"/>
</dbReference>
<dbReference type="EMBL" id="FXAM01000001">
    <property type="protein sequence ID" value="SMF96757.1"/>
    <property type="molecule type" value="Genomic_DNA"/>
</dbReference>
<feature type="transmembrane region" description="Helical" evidence="10">
    <location>
        <begin position="186"/>
        <end position="206"/>
    </location>
</feature>
<keyword evidence="15" id="KW-1185">Reference proteome</keyword>
<comment type="subunit">
    <text evidence="10">Component of the Sec protein translocase complex. Heterotrimer consisting of SecY, SecE and SecG subunits. The heterotrimers can form oligomers, although 1 heterotrimer is thought to be able to translocate proteins. Interacts with the ribosome. Interacts with SecDF, and other proteins may be involved. Interacts with SecA.</text>
</comment>
<dbReference type="RefSeq" id="WP_085215616.1">
    <property type="nucleotide sequence ID" value="NZ_FXAM01000001.1"/>
</dbReference>
<evidence type="ECO:0000256" key="2">
    <source>
        <dbReference type="ARBA" id="ARBA00005751"/>
    </source>
</evidence>
<dbReference type="PROSITE" id="PS00756">
    <property type="entry name" value="SECY_2"/>
    <property type="match status" value="1"/>
</dbReference>
<dbReference type="Proteomes" id="UP000192923">
    <property type="component" value="Unassembled WGS sequence"/>
</dbReference>
<evidence type="ECO:0000256" key="11">
    <source>
        <dbReference type="RuleBase" id="RU000537"/>
    </source>
</evidence>
<dbReference type="GO" id="GO:0005886">
    <property type="term" value="C:plasma membrane"/>
    <property type="evidence" value="ECO:0007669"/>
    <property type="project" value="UniProtKB-SubCell"/>
</dbReference>
<comment type="subcellular location">
    <subcellularLocation>
        <location evidence="10">Cell membrane</location>
        <topology evidence="10">Multi-pass membrane protein</topology>
    </subcellularLocation>
    <subcellularLocation>
        <location evidence="1 12">Membrane</location>
        <topology evidence="1 12">Multi-pass membrane protein</topology>
    </subcellularLocation>
</comment>